<organism evidence="2 3">
    <name type="scientific">Senna tora</name>
    <dbReference type="NCBI Taxonomy" id="362788"/>
    <lineage>
        <taxon>Eukaryota</taxon>
        <taxon>Viridiplantae</taxon>
        <taxon>Streptophyta</taxon>
        <taxon>Embryophyta</taxon>
        <taxon>Tracheophyta</taxon>
        <taxon>Spermatophyta</taxon>
        <taxon>Magnoliopsida</taxon>
        <taxon>eudicotyledons</taxon>
        <taxon>Gunneridae</taxon>
        <taxon>Pentapetalae</taxon>
        <taxon>rosids</taxon>
        <taxon>fabids</taxon>
        <taxon>Fabales</taxon>
        <taxon>Fabaceae</taxon>
        <taxon>Caesalpinioideae</taxon>
        <taxon>Cassia clade</taxon>
        <taxon>Senna</taxon>
    </lineage>
</organism>
<keyword evidence="3" id="KW-1185">Reference proteome</keyword>
<evidence type="ECO:0000313" key="3">
    <source>
        <dbReference type="Proteomes" id="UP000634136"/>
    </source>
</evidence>
<gene>
    <name evidence="2" type="ORF">G2W53_040779</name>
</gene>
<evidence type="ECO:0000313" key="2">
    <source>
        <dbReference type="EMBL" id="KAF7801668.1"/>
    </source>
</evidence>
<dbReference type="EMBL" id="JAAIUW010000013">
    <property type="protein sequence ID" value="KAF7801668.1"/>
    <property type="molecule type" value="Genomic_DNA"/>
</dbReference>
<accession>A0A834SDU4</accession>
<protein>
    <submittedName>
        <fullName evidence="2">Uncharacterized protein</fullName>
    </submittedName>
</protein>
<proteinExistence type="predicted"/>
<sequence>MKISHDILGSSHDQFALLENVGFNQLVVSLDHLLIDMPCRDTHIMRRGLHIYYVPFLQVLFLKRVQRFPPVEQCQHHKLRRRELHELALSWMSCIHGLNICHLKCYRLHPLRKEFRGHQNPHFALGVWIYRPNEVECPKKGNTDVESKEMVELKVEEAKSKRQNRRSVVASARSGRGGVESVETWSRFYEAWSCGAVESETEGSD</sequence>
<feature type="region of interest" description="Disordered" evidence="1">
    <location>
        <begin position="160"/>
        <end position="180"/>
    </location>
</feature>
<dbReference type="Proteomes" id="UP000634136">
    <property type="component" value="Unassembled WGS sequence"/>
</dbReference>
<evidence type="ECO:0000256" key="1">
    <source>
        <dbReference type="SAM" id="MobiDB-lite"/>
    </source>
</evidence>
<comment type="caution">
    <text evidence="2">The sequence shown here is derived from an EMBL/GenBank/DDBJ whole genome shotgun (WGS) entry which is preliminary data.</text>
</comment>
<name>A0A834SDU4_9FABA</name>
<reference evidence="2" key="1">
    <citation type="submission" date="2020-09" db="EMBL/GenBank/DDBJ databases">
        <title>Genome-Enabled Discovery of Anthraquinone Biosynthesis in Senna tora.</title>
        <authorList>
            <person name="Kang S.-H."/>
            <person name="Pandey R.P."/>
            <person name="Lee C.-M."/>
            <person name="Sim J.-S."/>
            <person name="Jeong J.-T."/>
            <person name="Choi B.-S."/>
            <person name="Jung M."/>
            <person name="Ginzburg D."/>
            <person name="Zhao K."/>
            <person name="Won S.Y."/>
            <person name="Oh T.-J."/>
            <person name="Yu Y."/>
            <person name="Kim N.-H."/>
            <person name="Lee O.R."/>
            <person name="Lee T.-H."/>
            <person name="Bashyal P."/>
            <person name="Kim T.-S."/>
            <person name="Lee W.-H."/>
            <person name="Kawkins C."/>
            <person name="Kim C.-K."/>
            <person name="Kim J.S."/>
            <person name="Ahn B.O."/>
            <person name="Rhee S.Y."/>
            <person name="Sohng J.K."/>
        </authorList>
    </citation>
    <scope>NUCLEOTIDE SEQUENCE</scope>
    <source>
        <tissue evidence="2">Leaf</tissue>
    </source>
</reference>
<dbReference type="AlphaFoldDB" id="A0A834SDU4"/>